<dbReference type="Pfam" id="PF13622">
    <property type="entry name" value="4HBT_3"/>
    <property type="match status" value="1"/>
</dbReference>
<organism evidence="3 4">
    <name type="scientific">Parahaliea mediterranea</name>
    <dbReference type="NCBI Taxonomy" id="651086"/>
    <lineage>
        <taxon>Bacteria</taxon>
        <taxon>Pseudomonadati</taxon>
        <taxon>Pseudomonadota</taxon>
        <taxon>Gammaproteobacteria</taxon>
        <taxon>Cellvibrionales</taxon>
        <taxon>Halieaceae</taxon>
        <taxon>Parahaliea</taxon>
    </lineage>
</organism>
<evidence type="ECO:0000313" key="3">
    <source>
        <dbReference type="EMBL" id="MBN7798690.1"/>
    </source>
</evidence>
<gene>
    <name evidence="3" type="ORF">JYP50_18960</name>
</gene>
<protein>
    <submittedName>
        <fullName evidence="3">Thioesterase family protein</fullName>
    </submittedName>
</protein>
<feature type="domain" description="Acyl-CoA thioesterase-like C-terminal" evidence="2">
    <location>
        <begin position="139"/>
        <end position="274"/>
    </location>
</feature>
<name>A0A939INL7_9GAMM</name>
<feature type="domain" description="Acyl-CoA thioesterase-like N-terminal HotDog" evidence="1">
    <location>
        <begin position="39"/>
        <end position="114"/>
    </location>
</feature>
<proteinExistence type="predicted"/>
<dbReference type="AlphaFoldDB" id="A0A939INL7"/>
<reference evidence="3" key="1">
    <citation type="submission" date="2021-02" db="EMBL/GenBank/DDBJ databases">
        <title>PHA producing bacteria isolated from coastal sediment in Guangdong, Shenzhen.</title>
        <authorList>
            <person name="Zheng W."/>
            <person name="Yu S."/>
            <person name="Huang Y."/>
        </authorList>
    </citation>
    <scope>NUCLEOTIDE SEQUENCE</scope>
    <source>
        <strain evidence="3">TN14-10</strain>
    </source>
</reference>
<evidence type="ECO:0000259" key="2">
    <source>
        <dbReference type="Pfam" id="PF20789"/>
    </source>
</evidence>
<accession>A0A939INL7</accession>
<sequence length="277" mass="30222">MESPATVPALHPLDAATTLEALSDDRFQGCIPPAYANFIGPFGGVLAACLLRAPCMHERRLGDPLAITVNFGGPVAQTPFEIHARPTITNRSSQHWALELHQDGSIPLTATAVFARRRETWSAQEAARPEVAGPGHYPPIDSRDLPAWVANYDIRVISGGMSFLADSPRAQDSSETLLWARDLPARPLDFPALLALSDVFFPRIFVRRPTFVPVGTISLSTYFHADAGELADQGDAHLLCRARGKRFHNGYFDHSGELWGAGGALLATTHQVVYYKE</sequence>
<comment type="caution">
    <text evidence="3">The sequence shown here is derived from an EMBL/GenBank/DDBJ whole genome shotgun (WGS) entry which is preliminary data.</text>
</comment>
<dbReference type="InterPro" id="IPR049449">
    <property type="entry name" value="TesB_ACOT8-like_N"/>
</dbReference>
<dbReference type="InterPro" id="IPR049450">
    <property type="entry name" value="ACOT8-like_C"/>
</dbReference>
<dbReference type="InterPro" id="IPR042171">
    <property type="entry name" value="Acyl-CoA_hotdog"/>
</dbReference>
<dbReference type="Pfam" id="PF20789">
    <property type="entry name" value="4HBT_3C"/>
    <property type="match status" value="1"/>
</dbReference>
<dbReference type="Gene3D" id="2.40.160.210">
    <property type="entry name" value="Acyl-CoA thioesterase, double hotdog domain"/>
    <property type="match status" value="1"/>
</dbReference>
<dbReference type="InterPro" id="IPR029069">
    <property type="entry name" value="HotDog_dom_sf"/>
</dbReference>
<evidence type="ECO:0000259" key="1">
    <source>
        <dbReference type="Pfam" id="PF13622"/>
    </source>
</evidence>
<evidence type="ECO:0000313" key="4">
    <source>
        <dbReference type="Proteomes" id="UP000664303"/>
    </source>
</evidence>
<dbReference type="Proteomes" id="UP000664303">
    <property type="component" value="Unassembled WGS sequence"/>
</dbReference>
<dbReference type="RefSeq" id="WP_206562137.1">
    <property type="nucleotide sequence ID" value="NZ_JAFKCZ010000017.1"/>
</dbReference>
<dbReference type="EMBL" id="JAFKCZ010000017">
    <property type="protein sequence ID" value="MBN7798690.1"/>
    <property type="molecule type" value="Genomic_DNA"/>
</dbReference>
<keyword evidence="4" id="KW-1185">Reference proteome</keyword>
<dbReference type="SUPFAM" id="SSF54637">
    <property type="entry name" value="Thioesterase/thiol ester dehydrase-isomerase"/>
    <property type="match status" value="2"/>
</dbReference>